<comment type="caution">
    <text evidence="3">The sequence shown here is derived from an EMBL/GenBank/DDBJ whole genome shotgun (WGS) entry which is preliminary data.</text>
</comment>
<dbReference type="Pfam" id="PF00571">
    <property type="entry name" value="CBS"/>
    <property type="match status" value="2"/>
</dbReference>
<proteinExistence type="predicted"/>
<dbReference type="CDD" id="cd02205">
    <property type="entry name" value="CBS_pair_SF"/>
    <property type="match status" value="1"/>
</dbReference>
<dbReference type="PROSITE" id="PS51371">
    <property type="entry name" value="CBS"/>
    <property type="match status" value="2"/>
</dbReference>
<keyword evidence="4" id="KW-1185">Reference proteome</keyword>
<accession>A0A6A5MDX9</accession>
<evidence type="ECO:0000256" key="2">
    <source>
        <dbReference type="ARBA" id="ARBA00023122"/>
    </source>
</evidence>
<evidence type="ECO:0000256" key="1">
    <source>
        <dbReference type="ARBA" id="ARBA00022737"/>
    </source>
</evidence>
<dbReference type="InterPro" id="IPR000644">
    <property type="entry name" value="CBS_dom"/>
</dbReference>
<dbReference type="PANTHER" id="PTHR13780:SF124">
    <property type="entry name" value="OS01G0633400 PROTEIN"/>
    <property type="match status" value="1"/>
</dbReference>
<sequence length="424" mass="47376">MQSRQTDGNGGFAKLDKNENKITSSLLNKNDHQIDSDSASALQQYLDHIPISSIPSIKNSQVLELKAGDSLRDAIHMLYENDIFGAAILDVSDSHTTMTFTTRYIGIIDFASMVLWCLQEYEKILENSMENSLKDIESHGFFSILDRFPQIGQTKVGDLAKSFLWEPFFPVRLDDTILHALLLLSKHRLCLLPVIQQPGPGLIGFVTQNAVVQFLLQSSGLEWFDSVADKKLSYMSFGNRKHPTCVSRGLTVADALKVLWQNQTCAVAVLDQQTKKVIGNVRNSDVYHLVNNDDLLRNRMILTVQEFIHTEIDNKGSEDDDGGFVAGRNLSLKSSLIPRMDSPVTNKDNNTLKQIMEHMTQTNSSFSFLINDNQQVTGLVTLRDIILQFAPPCMDSSIDGGGFFQFALEQSGCDVKNGTIIRNH</sequence>
<dbReference type="AlphaFoldDB" id="A0A6A5MDX9"/>
<dbReference type="EMBL" id="WOCE01000008">
    <property type="protein sequence ID" value="KAE9609486.1"/>
    <property type="molecule type" value="Genomic_DNA"/>
</dbReference>
<dbReference type="SMART" id="SM00116">
    <property type="entry name" value="CBS"/>
    <property type="match status" value="3"/>
</dbReference>
<name>A0A6A5MDX9_LUPAL</name>
<protein>
    <submittedName>
        <fullName evidence="3">Putative CBS domain-containing protein</fullName>
    </submittedName>
</protein>
<keyword evidence="2" id="KW-0129">CBS domain</keyword>
<keyword evidence="1" id="KW-0677">Repeat</keyword>
<dbReference type="Proteomes" id="UP000447434">
    <property type="component" value="Chromosome 8"/>
</dbReference>
<dbReference type="SUPFAM" id="SSF54631">
    <property type="entry name" value="CBS-domain pair"/>
    <property type="match status" value="2"/>
</dbReference>
<dbReference type="InterPro" id="IPR050511">
    <property type="entry name" value="AMPK_gamma/SDS23_families"/>
</dbReference>
<evidence type="ECO:0000313" key="3">
    <source>
        <dbReference type="EMBL" id="KAE9609486.1"/>
    </source>
</evidence>
<dbReference type="OrthoDB" id="449052at2759"/>
<gene>
    <name evidence="3" type="ORF">Lalb_Chr08g0246651</name>
</gene>
<dbReference type="Gene3D" id="3.10.580.10">
    <property type="entry name" value="CBS-domain"/>
    <property type="match status" value="2"/>
</dbReference>
<dbReference type="PANTHER" id="PTHR13780">
    <property type="entry name" value="AMP-ACTIVATED PROTEIN KINASE, GAMMA REGULATORY SUBUNIT"/>
    <property type="match status" value="1"/>
</dbReference>
<evidence type="ECO:0000313" key="4">
    <source>
        <dbReference type="Proteomes" id="UP000447434"/>
    </source>
</evidence>
<organism evidence="3 4">
    <name type="scientific">Lupinus albus</name>
    <name type="common">White lupine</name>
    <name type="synonym">Lupinus termis</name>
    <dbReference type="NCBI Taxonomy" id="3870"/>
    <lineage>
        <taxon>Eukaryota</taxon>
        <taxon>Viridiplantae</taxon>
        <taxon>Streptophyta</taxon>
        <taxon>Embryophyta</taxon>
        <taxon>Tracheophyta</taxon>
        <taxon>Spermatophyta</taxon>
        <taxon>Magnoliopsida</taxon>
        <taxon>eudicotyledons</taxon>
        <taxon>Gunneridae</taxon>
        <taxon>Pentapetalae</taxon>
        <taxon>rosids</taxon>
        <taxon>fabids</taxon>
        <taxon>Fabales</taxon>
        <taxon>Fabaceae</taxon>
        <taxon>Papilionoideae</taxon>
        <taxon>50 kb inversion clade</taxon>
        <taxon>genistoids sensu lato</taxon>
        <taxon>core genistoids</taxon>
        <taxon>Genisteae</taxon>
        <taxon>Lupinus</taxon>
    </lineage>
</organism>
<reference evidence="4" key="1">
    <citation type="journal article" date="2020" name="Nat. Commun.">
        <title>Genome sequence of the cluster root forming white lupin.</title>
        <authorList>
            <person name="Hufnagel B."/>
            <person name="Marques A."/>
            <person name="Soriano A."/>
            <person name="Marques L."/>
            <person name="Divol F."/>
            <person name="Doumas P."/>
            <person name="Sallet E."/>
            <person name="Mancinotti D."/>
            <person name="Carrere S."/>
            <person name="Marande W."/>
            <person name="Arribat S."/>
            <person name="Keller J."/>
            <person name="Huneau C."/>
            <person name="Blein T."/>
            <person name="Aime D."/>
            <person name="Laguerre M."/>
            <person name="Taylor J."/>
            <person name="Schubert V."/>
            <person name="Nelson M."/>
            <person name="Geu-Flores F."/>
            <person name="Crespi M."/>
            <person name="Gallardo-Guerrero K."/>
            <person name="Delaux P.-M."/>
            <person name="Salse J."/>
            <person name="Berges H."/>
            <person name="Guyot R."/>
            <person name="Gouzy J."/>
            <person name="Peret B."/>
        </authorList>
    </citation>
    <scope>NUCLEOTIDE SEQUENCE [LARGE SCALE GENOMIC DNA]</scope>
    <source>
        <strain evidence="4">cv. Amiga</strain>
    </source>
</reference>
<dbReference type="InterPro" id="IPR046342">
    <property type="entry name" value="CBS_dom_sf"/>
</dbReference>